<evidence type="ECO:0000313" key="2">
    <source>
        <dbReference type="Proteomes" id="UP000054190"/>
    </source>
</evidence>
<protein>
    <submittedName>
        <fullName evidence="1">Uncharacterized protein</fullName>
    </submittedName>
</protein>
<organism evidence="1 2">
    <name type="scientific">Tyto alba</name>
    <name type="common">Barn owl</name>
    <dbReference type="NCBI Taxonomy" id="56313"/>
    <lineage>
        <taxon>Eukaryota</taxon>
        <taxon>Metazoa</taxon>
        <taxon>Chordata</taxon>
        <taxon>Craniata</taxon>
        <taxon>Vertebrata</taxon>
        <taxon>Euteleostomi</taxon>
        <taxon>Archelosauria</taxon>
        <taxon>Archosauria</taxon>
        <taxon>Dinosauria</taxon>
        <taxon>Saurischia</taxon>
        <taxon>Theropoda</taxon>
        <taxon>Coelurosauria</taxon>
        <taxon>Aves</taxon>
        <taxon>Neognathae</taxon>
        <taxon>Neoaves</taxon>
        <taxon>Telluraves</taxon>
        <taxon>Strigiformes</taxon>
        <taxon>Tytonidae</taxon>
        <taxon>Tyto</taxon>
    </lineage>
</organism>
<name>A0A093EUD3_TYTAL</name>
<feature type="non-terminal residue" evidence="1">
    <location>
        <position position="54"/>
    </location>
</feature>
<dbReference type="AlphaFoldDB" id="A0A093EUD3"/>
<feature type="non-terminal residue" evidence="1">
    <location>
        <position position="1"/>
    </location>
</feature>
<dbReference type="EMBL" id="KK373662">
    <property type="protein sequence ID" value="KFV44874.1"/>
    <property type="molecule type" value="Genomic_DNA"/>
</dbReference>
<gene>
    <name evidence="1" type="ORF">N341_03338</name>
</gene>
<proteinExistence type="predicted"/>
<evidence type="ECO:0000313" key="1">
    <source>
        <dbReference type="EMBL" id="KFV44874.1"/>
    </source>
</evidence>
<reference evidence="1 2" key="1">
    <citation type="submission" date="2014-04" db="EMBL/GenBank/DDBJ databases">
        <title>Genome evolution of avian class.</title>
        <authorList>
            <person name="Zhang G."/>
            <person name="Li C."/>
        </authorList>
    </citation>
    <scope>NUCLEOTIDE SEQUENCE [LARGE SCALE GENOMIC DNA]</scope>
    <source>
        <strain evidence="1">BGI_N341</strain>
    </source>
</reference>
<keyword evidence="2" id="KW-1185">Reference proteome</keyword>
<dbReference type="Proteomes" id="UP000054190">
    <property type="component" value="Unassembled WGS sequence"/>
</dbReference>
<accession>A0A093EUD3</accession>
<sequence>NGSNLCQGRFRLDIRKHFFTERAVKHWNRLPGEVADAPSLSVFKRHLDNALNKM</sequence>